<feature type="compositionally biased region" description="Acidic residues" evidence="1">
    <location>
        <begin position="40"/>
        <end position="61"/>
    </location>
</feature>
<evidence type="ECO:0000256" key="1">
    <source>
        <dbReference type="SAM" id="MobiDB-lite"/>
    </source>
</evidence>
<dbReference type="EMBL" id="KL198011">
    <property type="protein sequence ID" value="KDQ24326.1"/>
    <property type="molecule type" value="Genomic_DNA"/>
</dbReference>
<evidence type="ECO:0000313" key="2">
    <source>
        <dbReference type="EMBL" id="KDQ24326.1"/>
    </source>
</evidence>
<accession>A0A067NL70</accession>
<name>A0A067NL70_PLEO1</name>
<reference evidence="3" key="1">
    <citation type="journal article" date="2014" name="Proc. Natl. Acad. Sci. U.S.A.">
        <title>Extensive sampling of basidiomycete genomes demonstrates inadequacy of the white-rot/brown-rot paradigm for wood decay fungi.</title>
        <authorList>
            <person name="Riley R."/>
            <person name="Salamov A.A."/>
            <person name="Brown D.W."/>
            <person name="Nagy L.G."/>
            <person name="Floudas D."/>
            <person name="Held B.W."/>
            <person name="Levasseur A."/>
            <person name="Lombard V."/>
            <person name="Morin E."/>
            <person name="Otillar R."/>
            <person name="Lindquist E.A."/>
            <person name="Sun H."/>
            <person name="LaButti K.M."/>
            <person name="Schmutz J."/>
            <person name="Jabbour D."/>
            <person name="Luo H."/>
            <person name="Baker S.E."/>
            <person name="Pisabarro A.G."/>
            <person name="Walton J.D."/>
            <person name="Blanchette R.A."/>
            <person name="Henrissat B."/>
            <person name="Martin F."/>
            <person name="Cullen D."/>
            <person name="Hibbett D.S."/>
            <person name="Grigoriev I.V."/>
        </authorList>
    </citation>
    <scope>NUCLEOTIDE SEQUENCE [LARGE SCALE GENOMIC DNA]</scope>
    <source>
        <strain evidence="3">PC15</strain>
    </source>
</reference>
<sequence>MPFADNTQPDLVDDLVSSYYSTAKDEREGRSKPSSSTPSECDDMDFYDLYNADEDEEEEDDVSKGDVRSSRSESPVYGSARDQSLSEVEDAPDSPSSDVNPKEALSGRPQQASRSSGSSQSASANDQGKSTK</sequence>
<dbReference type="AlphaFoldDB" id="A0A067NL70"/>
<evidence type="ECO:0000313" key="3">
    <source>
        <dbReference type="Proteomes" id="UP000027073"/>
    </source>
</evidence>
<dbReference type="HOGENOM" id="CLU_1917942_0_0_1"/>
<dbReference type="Proteomes" id="UP000027073">
    <property type="component" value="Unassembled WGS sequence"/>
</dbReference>
<dbReference type="OrthoDB" id="10422410at2759"/>
<feature type="region of interest" description="Disordered" evidence="1">
    <location>
        <begin position="1"/>
        <end position="132"/>
    </location>
</feature>
<feature type="compositionally biased region" description="Basic and acidic residues" evidence="1">
    <location>
        <begin position="62"/>
        <end position="71"/>
    </location>
</feature>
<organism evidence="2 3">
    <name type="scientific">Pleurotus ostreatus (strain PC15)</name>
    <name type="common">Oyster mushroom</name>
    <dbReference type="NCBI Taxonomy" id="1137138"/>
    <lineage>
        <taxon>Eukaryota</taxon>
        <taxon>Fungi</taxon>
        <taxon>Dikarya</taxon>
        <taxon>Basidiomycota</taxon>
        <taxon>Agaricomycotina</taxon>
        <taxon>Agaricomycetes</taxon>
        <taxon>Agaricomycetidae</taxon>
        <taxon>Agaricales</taxon>
        <taxon>Pleurotineae</taxon>
        <taxon>Pleurotaceae</taxon>
        <taxon>Pleurotus</taxon>
    </lineage>
</organism>
<gene>
    <name evidence="2" type="ORF">PLEOSDRAFT_1107251</name>
</gene>
<proteinExistence type="predicted"/>
<protein>
    <submittedName>
        <fullName evidence="2">Uncharacterized protein</fullName>
    </submittedName>
</protein>
<dbReference type="VEuPathDB" id="FungiDB:PLEOSDRAFT_1107251"/>
<dbReference type="InParanoid" id="A0A067NL70"/>
<feature type="compositionally biased region" description="Low complexity" evidence="1">
    <location>
        <begin position="106"/>
        <end position="124"/>
    </location>
</feature>